<comment type="caution">
    <text evidence="1">The sequence shown here is derived from an EMBL/GenBank/DDBJ whole genome shotgun (WGS) entry which is preliminary data.</text>
</comment>
<dbReference type="InterPro" id="IPR025851">
    <property type="entry name" value="SUKH-4"/>
</dbReference>
<dbReference type="AlphaFoldDB" id="A0A3N4RTA7"/>
<name>A0A3N4RTA7_9ACTN</name>
<dbReference type="RefSeq" id="WP_123818223.1">
    <property type="nucleotide sequence ID" value="NZ_RKQG01000001.1"/>
</dbReference>
<protein>
    <submittedName>
        <fullName evidence="1">SUKH-4 immunity protein of toxin-antitoxin system</fullName>
    </submittedName>
</protein>
<dbReference type="Proteomes" id="UP000266906">
    <property type="component" value="Unassembled WGS sequence"/>
</dbReference>
<dbReference type="EMBL" id="RKQG01000001">
    <property type="protein sequence ID" value="RPE34329.1"/>
    <property type="molecule type" value="Genomic_DNA"/>
</dbReference>
<dbReference type="Pfam" id="PF14435">
    <property type="entry name" value="SUKH-4"/>
    <property type="match status" value="1"/>
</dbReference>
<reference evidence="1 2" key="1">
    <citation type="submission" date="2018-11" db="EMBL/GenBank/DDBJ databases">
        <title>Sequencing the genomes of 1000 actinobacteria strains.</title>
        <authorList>
            <person name="Klenk H.-P."/>
        </authorList>
    </citation>
    <scope>NUCLEOTIDE SEQUENCE [LARGE SCALE GENOMIC DNA]</scope>
    <source>
        <strain evidence="1 2">DSM 44781</strain>
    </source>
</reference>
<gene>
    <name evidence="1" type="ORF">EDD38_2644</name>
</gene>
<evidence type="ECO:0000313" key="1">
    <source>
        <dbReference type="EMBL" id="RPE34329.1"/>
    </source>
</evidence>
<keyword evidence="2" id="KW-1185">Reference proteome</keyword>
<evidence type="ECO:0000313" key="2">
    <source>
        <dbReference type="Proteomes" id="UP000266906"/>
    </source>
</evidence>
<organism evidence="1 2">
    <name type="scientific">Kitasatospora cineracea</name>
    <dbReference type="NCBI Taxonomy" id="88074"/>
    <lineage>
        <taxon>Bacteria</taxon>
        <taxon>Bacillati</taxon>
        <taxon>Actinomycetota</taxon>
        <taxon>Actinomycetes</taxon>
        <taxon>Kitasatosporales</taxon>
        <taxon>Streptomycetaceae</taxon>
        <taxon>Kitasatospora</taxon>
    </lineage>
</organism>
<proteinExistence type="predicted"/>
<sequence>MATYAELAELFSPDGIVRMPLDEALANGIPEEDARLLAEVGVPVFVDVLFTAKVQGDPLAYTLVPISAGDDGVTVLALGGPTDADLMRYCLDLDNGYVILLGLGEEPTAEIVNRDLASFVEFLYRYALRLQHVAGVSDRQADEYTAKLREYLAARDPYAFAAPDSWWNMVFGALTD</sequence>
<accession>A0A3N4RTA7</accession>